<keyword evidence="8 9" id="KW-0472">Membrane</keyword>
<accession>F5RBI4</accession>
<dbReference type="GO" id="GO:0140359">
    <property type="term" value="F:ABC-type transporter activity"/>
    <property type="evidence" value="ECO:0007669"/>
    <property type="project" value="InterPro"/>
</dbReference>
<evidence type="ECO:0000259" key="10">
    <source>
        <dbReference type="PROSITE" id="PS50893"/>
    </source>
</evidence>
<proteinExistence type="predicted"/>
<feature type="domain" description="ABC transmembrane type-1" evidence="11">
    <location>
        <begin position="31"/>
        <end position="328"/>
    </location>
</feature>
<feature type="transmembrane region" description="Helical" evidence="9">
    <location>
        <begin position="65"/>
        <end position="85"/>
    </location>
</feature>
<dbReference type="InterPro" id="IPR027417">
    <property type="entry name" value="P-loop_NTPase"/>
</dbReference>
<dbReference type="InterPro" id="IPR003593">
    <property type="entry name" value="AAA+_ATPase"/>
</dbReference>
<dbReference type="Pfam" id="PF06472">
    <property type="entry name" value="ABC_membrane_2"/>
    <property type="match status" value="1"/>
</dbReference>
<dbReference type="AlphaFoldDB" id="F5RBI4"/>
<keyword evidence="6 12" id="KW-0067">ATP-binding</keyword>
<dbReference type="InterPro" id="IPR017871">
    <property type="entry name" value="ABC_transporter-like_CS"/>
</dbReference>
<keyword evidence="13" id="KW-1185">Reference proteome</keyword>
<keyword evidence="5" id="KW-0547">Nucleotide-binding</keyword>
<dbReference type="InterPro" id="IPR003439">
    <property type="entry name" value="ABC_transporter-like_ATP-bd"/>
</dbReference>
<dbReference type="CDD" id="cd03223">
    <property type="entry name" value="ABCD_peroxisomal_ALDP"/>
    <property type="match status" value="1"/>
</dbReference>
<sequence length="559" mass="61008">MTTLTVRTFRLAAPFWRDPATRRTAWLLGCVLLVLTALVTGLNYGLTVTQKTFFDALEARDTPGFAHGATLFFAAVAAWILAATLKNYMEQALEIRWRQRLTATTLARWLDGHTFYRIERDRSCDNPDQRISEDITEYVRLMILLGLGFVANLGTLGSMGWLLWTSAGPMDFSVGGHSFTVPGYLFWVAIGWGVLQTVVTHLAGHRLAAVTVTQQTVEADFRFALAKVRDSAEQIALYRGNGVEQQRLGRLFDAIRGNWQVLMRQNVWLNLASGGFSGVALAVPVLAVAPRVLAGDMTLGTLMQDVGAFTETSAAIAWFALSYRDLFQLSARVQRLNALEAAMAQPEPDGITLRRDAAQPAVQGADIALALPDGRALSAVGALRFAPGERWLVRGPSGCGKSTLLRALAGLWPFGRGRITLPGEARLMFLPQRNYLPDGPLKDALAYPADAAGHDDATLAQTLADCRLPHLAARLDEHADWAHTLSPGEQQRLAFARALLYRPGVLFMDEATSALDPDTEAHLMGLLLARLPGCTLVSVAHRSTLDAFHDRQLDMAPGV</sequence>
<dbReference type="PANTHER" id="PTHR11384:SF59">
    <property type="entry name" value="LYSOSOMAL COBALAMIN TRANSPORTER ABCD4"/>
    <property type="match status" value="1"/>
</dbReference>
<evidence type="ECO:0000259" key="11">
    <source>
        <dbReference type="PROSITE" id="PS50929"/>
    </source>
</evidence>
<feature type="transmembrane region" description="Helical" evidence="9">
    <location>
        <begin position="25"/>
        <end position="45"/>
    </location>
</feature>
<dbReference type="EMBL" id="AFHG01000043">
    <property type="protein sequence ID" value="EGK72155.1"/>
    <property type="molecule type" value="Genomic_DNA"/>
</dbReference>
<evidence type="ECO:0000256" key="3">
    <source>
        <dbReference type="ARBA" id="ARBA00022475"/>
    </source>
</evidence>
<dbReference type="GO" id="GO:0005524">
    <property type="term" value="F:ATP binding"/>
    <property type="evidence" value="ECO:0007669"/>
    <property type="project" value="UniProtKB-KW"/>
</dbReference>
<dbReference type="SMART" id="SM00382">
    <property type="entry name" value="AAA"/>
    <property type="match status" value="1"/>
</dbReference>
<dbReference type="eggNOG" id="COG4178">
    <property type="taxonomic scope" value="Bacteria"/>
</dbReference>
<evidence type="ECO:0000256" key="8">
    <source>
        <dbReference type="ARBA" id="ARBA00023136"/>
    </source>
</evidence>
<keyword evidence="4 9" id="KW-0812">Transmembrane</keyword>
<protein>
    <submittedName>
        <fullName evidence="12">ABC transporter ATP-binding protein</fullName>
    </submittedName>
</protein>
<reference evidence="12 13" key="1">
    <citation type="journal article" date="2011" name="J. Bacteriol.">
        <title>Genome sequence of Methyloversatilis universalis FAM5T, a methylotrophic representative of the order Rhodocyclales.</title>
        <authorList>
            <person name="Kittichotirat W."/>
            <person name="Good N.M."/>
            <person name="Hall R."/>
            <person name="Bringel F."/>
            <person name="Lajus A."/>
            <person name="Medigue C."/>
            <person name="Smalley N.E."/>
            <person name="Beck D."/>
            <person name="Bumgarner R."/>
            <person name="Vuilleumier S."/>
            <person name="Kalyuzhnaya M.G."/>
        </authorList>
    </citation>
    <scope>NUCLEOTIDE SEQUENCE [LARGE SCALE GENOMIC DNA]</scope>
    <source>
        <strain evidence="13">ATCC BAA-1314 / JCM 13912 / FAM5</strain>
    </source>
</reference>
<evidence type="ECO:0000256" key="4">
    <source>
        <dbReference type="ARBA" id="ARBA00022692"/>
    </source>
</evidence>
<feature type="transmembrane region" description="Helical" evidence="9">
    <location>
        <begin position="138"/>
        <end position="164"/>
    </location>
</feature>
<evidence type="ECO:0000256" key="9">
    <source>
        <dbReference type="SAM" id="Phobius"/>
    </source>
</evidence>
<dbReference type="InterPro" id="IPR050835">
    <property type="entry name" value="ABC_transporter_sub-D"/>
</dbReference>
<dbReference type="PROSITE" id="PS50893">
    <property type="entry name" value="ABC_TRANSPORTER_2"/>
    <property type="match status" value="1"/>
</dbReference>
<dbReference type="InterPro" id="IPR011527">
    <property type="entry name" value="ABC1_TM_dom"/>
</dbReference>
<dbReference type="Pfam" id="PF00005">
    <property type="entry name" value="ABC_tran"/>
    <property type="match status" value="1"/>
</dbReference>
<feature type="transmembrane region" description="Helical" evidence="9">
    <location>
        <begin position="184"/>
        <end position="204"/>
    </location>
</feature>
<keyword evidence="2" id="KW-0813">Transport</keyword>
<dbReference type="PROSITE" id="PS00211">
    <property type="entry name" value="ABC_TRANSPORTER_1"/>
    <property type="match status" value="1"/>
</dbReference>
<evidence type="ECO:0000256" key="2">
    <source>
        <dbReference type="ARBA" id="ARBA00022448"/>
    </source>
</evidence>
<dbReference type="OrthoDB" id="9810134at2"/>
<dbReference type="Gene3D" id="3.40.50.300">
    <property type="entry name" value="P-loop containing nucleotide triphosphate hydrolases"/>
    <property type="match status" value="1"/>
</dbReference>
<evidence type="ECO:0000256" key="7">
    <source>
        <dbReference type="ARBA" id="ARBA00022989"/>
    </source>
</evidence>
<keyword evidence="7 9" id="KW-1133">Transmembrane helix</keyword>
<gene>
    <name evidence="12" type="ORF">METUNv1_01627</name>
</gene>
<evidence type="ECO:0000256" key="1">
    <source>
        <dbReference type="ARBA" id="ARBA00004651"/>
    </source>
</evidence>
<dbReference type="Gene3D" id="1.20.1560.10">
    <property type="entry name" value="ABC transporter type 1, transmembrane domain"/>
    <property type="match status" value="1"/>
</dbReference>
<dbReference type="PANTHER" id="PTHR11384">
    <property type="entry name" value="ATP-BINDING CASSETTE, SUB-FAMILY D MEMBER"/>
    <property type="match status" value="1"/>
</dbReference>
<dbReference type="SUPFAM" id="SSF52540">
    <property type="entry name" value="P-loop containing nucleoside triphosphate hydrolases"/>
    <property type="match status" value="1"/>
</dbReference>
<evidence type="ECO:0000313" key="12">
    <source>
        <dbReference type="EMBL" id="EGK72155.1"/>
    </source>
</evidence>
<dbReference type="GO" id="GO:0005886">
    <property type="term" value="C:plasma membrane"/>
    <property type="evidence" value="ECO:0007669"/>
    <property type="project" value="UniProtKB-SubCell"/>
</dbReference>
<evidence type="ECO:0000256" key="5">
    <source>
        <dbReference type="ARBA" id="ARBA00022741"/>
    </source>
</evidence>
<dbReference type="SUPFAM" id="SSF90123">
    <property type="entry name" value="ABC transporter transmembrane region"/>
    <property type="match status" value="1"/>
</dbReference>
<dbReference type="InterPro" id="IPR036640">
    <property type="entry name" value="ABC1_TM_sf"/>
</dbReference>
<dbReference type="PROSITE" id="PS50929">
    <property type="entry name" value="ABC_TM1F"/>
    <property type="match status" value="1"/>
</dbReference>
<feature type="domain" description="ABC transporter" evidence="10">
    <location>
        <begin position="362"/>
        <end position="559"/>
    </location>
</feature>
<name>F5RBI4_METUF</name>
<dbReference type="GO" id="GO:0016887">
    <property type="term" value="F:ATP hydrolysis activity"/>
    <property type="evidence" value="ECO:0007669"/>
    <property type="project" value="InterPro"/>
</dbReference>
<comment type="subcellular location">
    <subcellularLocation>
        <location evidence="1">Cell membrane</location>
        <topology evidence="1">Multi-pass membrane protein</topology>
    </subcellularLocation>
</comment>
<feature type="transmembrane region" description="Helical" evidence="9">
    <location>
        <begin position="267"/>
        <end position="288"/>
    </location>
</feature>
<dbReference type="RefSeq" id="WP_008060601.1">
    <property type="nucleotide sequence ID" value="NZ_AFHG01000043.1"/>
</dbReference>
<comment type="caution">
    <text evidence="12">The sequence shown here is derived from an EMBL/GenBank/DDBJ whole genome shotgun (WGS) entry which is preliminary data.</text>
</comment>
<evidence type="ECO:0000313" key="13">
    <source>
        <dbReference type="Proteomes" id="UP000005019"/>
    </source>
</evidence>
<dbReference type="STRING" id="1000565.METUNv1_01627"/>
<organism evidence="12 13">
    <name type="scientific">Methyloversatilis universalis (strain ATCC BAA-1314 / DSM 25237 / JCM 13912 / CCUG 52030 / FAM5)</name>
    <dbReference type="NCBI Taxonomy" id="1000565"/>
    <lineage>
        <taxon>Bacteria</taxon>
        <taxon>Pseudomonadati</taxon>
        <taxon>Pseudomonadota</taxon>
        <taxon>Betaproteobacteria</taxon>
        <taxon>Nitrosomonadales</taxon>
        <taxon>Sterolibacteriaceae</taxon>
        <taxon>Methyloversatilis</taxon>
    </lineage>
</organism>
<evidence type="ECO:0000256" key="6">
    <source>
        <dbReference type="ARBA" id="ARBA00022840"/>
    </source>
</evidence>
<dbReference type="Proteomes" id="UP000005019">
    <property type="component" value="Unassembled WGS sequence"/>
</dbReference>
<keyword evidence="3" id="KW-1003">Cell membrane</keyword>